<dbReference type="OrthoDB" id="10261302at2759"/>
<dbReference type="SMART" id="SM00248">
    <property type="entry name" value="ANK"/>
    <property type="match status" value="6"/>
</dbReference>
<dbReference type="Gene3D" id="1.25.40.20">
    <property type="entry name" value="Ankyrin repeat-containing domain"/>
    <property type="match status" value="3"/>
</dbReference>
<dbReference type="EMBL" id="CM016762">
    <property type="protein sequence ID" value="TMS39523.1"/>
    <property type="molecule type" value="Genomic_DNA"/>
</dbReference>
<reference evidence="4 5" key="1">
    <citation type="journal article" date="2015" name="Genome Biol.">
        <title>Comparative genomics of Steinernema reveals deeply conserved gene regulatory networks.</title>
        <authorList>
            <person name="Dillman A.R."/>
            <person name="Macchietto M."/>
            <person name="Porter C.F."/>
            <person name="Rogers A."/>
            <person name="Williams B."/>
            <person name="Antoshechkin I."/>
            <person name="Lee M.M."/>
            <person name="Goodwin Z."/>
            <person name="Lu X."/>
            <person name="Lewis E.E."/>
            <person name="Goodrich-Blair H."/>
            <person name="Stock S.P."/>
            <person name="Adams B.J."/>
            <person name="Sternberg P.W."/>
            <person name="Mortazavi A."/>
        </authorList>
    </citation>
    <scope>NUCLEOTIDE SEQUENCE [LARGE SCALE GENOMIC DNA]</scope>
    <source>
        <strain evidence="4 5">ALL</strain>
    </source>
</reference>
<keyword evidence="1" id="KW-0677">Repeat</keyword>
<evidence type="ECO:0000256" key="3">
    <source>
        <dbReference type="PROSITE-ProRule" id="PRU00023"/>
    </source>
</evidence>
<reference evidence="4 5" key="2">
    <citation type="journal article" date="2019" name="G3 (Bethesda)">
        <title>Hybrid Assembly of the Genome of the Entomopathogenic Nematode Steinernema carpocapsae Identifies the X-Chromosome.</title>
        <authorList>
            <person name="Serra L."/>
            <person name="Macchietto M."/>
            <person name="Macias-Munoz A."/>
            <person name="McGill C.J."/>
            <person name="Rodriguez I.M."/>
            <person name="Rodriguez B."/>
            <person name="Murad R."/>
            <person name="Mortazavi A."/>
        </authorList>
    </citation>
    <scope>NUCLEOTIDE SEQUENCE [LARGE SCALE GENOMIC DNA]</scope>
    <source>
        <strain evidence="4 5">ALL</strain>
    </source>
</reference>
<keyword evidence="2 3" id="KW-0040">ANK repeat</keyword>
<dbReference type="PROSITE" id="PS50088">
    <property type="entry name" value="ANK_REPEAT"/>
    <property type="match status" value="2"/>
</dbReference>
<dbReference type="Pfam" id="PF00023">
    <property type="entry name" value="Ank"/>
    <property type="match status" value="1"/>
</dbReference>
<evidence type="ECO:0000256" key="2">
    <source>
        <dbReference type="ARBA" id="ARBA00023043"/>
    </source>
</evidence>
<evidence type="ECO:0000313" key="4">
    <source>
        <dbReference type="EMBL" id="TMS39523.1"/>
    </source>
</evidence>
<evidence type="ECO:0000313" key="5">
    <source>
        <dbReference type="Proteomes" id="UP000298663"/>
    </source>
</evidence>
<comment type="caution">
    <text evidence="4">The sequence shown here is derived from an EMBL/GenBank/DDBJ whole genome shotgun (WGS) entry which is preliminary data.</text>
</comment>
<proteinExistence type="predicted"/>
<dbReference type="EMBL" id="AZBU02000001">
    <property type="protein sequence ID" value="TMS39523.1"/>
    <property type="molecule type" value="Genomic_DNA"/>
</dbReference>
<accession>A0A4V6I8N8</accession>
<dbReference type="SUPFAM" id="SSF48403">
    <property type="entry name" value="Ankyrin repeat"/>
    <property type="match status" value="1"/>
</dbReference>
<feature type="repeat" description="ANK" evidence="3">
    <location>
        <begin position="298"/>
        <end position="330"/>
    </location>
</feature>
<keyword evidence="5" id="KW-1185">Reference proteome</keyword>
<organism evidence="4 5">
    <name type="scientific">Steinernema carpocapsae</name>
    <name type="common">Entomopathogenic nematode</name>
    <dbReference type="NCBI Taxonomy" id="34508"/>
    <lineage>
        <taxon>Eukaryota</taxon>
        <taxon>Metazoa</taxon>
        <taxon>Ecdysozoa</taxon>
        <taxon>Nematoda</taxon>
        <taxon>Chromadorea</taxon>
        <taxon>Rhabditida</taxon>
        <taxon>Tylenchina</taxon>
        <taxon>Panagrolaimomorpha</taxon>
        <taxon>Strongyloidoidea</taxon>
        <taxon>Steinernematidae</taxon>
        <taxon>Steinernema</taxon>
    </lineage>
</organism>
<dbReference type="PANTHER" id="PTHR24198:SF165">
    <property type="entry name" value="ANKYRIN REPEAT-CONTAINING PROTEIN-RELATED"/>
    <property type="match status" value="1"/>
</dbReference>
<dbReference type="Proteomes" id="UP000298663">
    <property type="component" value="Chromosome X"/>
</dbReference>
<dbReference type="AlphaFoldDB" id="A0A4V6I8N8"/>
<gene>
    <name evidence="4" type="ORF">L596_006033</name>
</gene>
<dbReference type="InterPro" id="IPR036770">
    <property type="entry name" value="Ankyrin_rpt-contain_sf"/>
</dbReference>
<dbReference type="Pfam" id="PF12796">
    <property type="entry name" value="Ank_2"/>
    <property type="match status" value="2"/>
</dbReference>
<name>A0A4V6I8N8_STECR</name>
<dbReference type="InterPro" id="IPR002110">
    <property type="entry name" value="Ankyrin_rpt"/>
</dbReference>
<protein>
    <submittedName>
        <fullName evidence="4">Uncharacterized protein</fullName>
    </submittedName>
</protein>
<evidence type="ECO:0000256" key="1">
    <source>
        <dbReference type="ARBA" id="ARBA00022737"/>
    </source>
</evidence>
<feature type="repeat" description="ANK" evidence="3">
    <location>
        <begin position="51"/>
        <end position="74"/>
    </location>
</feature>
<dbReference type="STRING" id="34508.A0A4V6I8N8"/>
<dbReference type="PROSITE" id="PS50297">
    <property type="entry name" value="ANK_REP_REGION"/>
    <property type="match status" value="2"/>
</dbReference>
<dbReference type="PANTHER" id="PTHR24198">
    <property type="entry name" value="ANKYRIN REPEAT AND PROTEIN KINASE DOMAIN-CONTAINING PROTEIN"/>
    <property type="match status" value="1"/>
</dbReference>
<sequence>MNSENTADQISKPLHLSEPSCCNSPFRAVKLGHVSCLNTFNQSQLSEVDGNGQSILHLAARLGDLECTKFVLENIPVLLDVENSCKETPLLMAVGYGHQSLVELMLDGPLKEALRRALHRDINGTTCLMAAVAQRDNDLALWLLRRFGKPLASQHNSCRMLPLHVAAANGNIEFIRIVTKYDSHMINFKDQLHSMHLRSPGRLSHKSALHGRKLKCDVWTTSAKGQTVLHVAALCGHAHIAKWLVSRAGMDAILHTTQHQANAVHCAAFAGHLSVLCVFLEPWSRKKRRQILTLRDARGNTPLHLAAINNHVDIAQYLLDTGANPKLANTAGQHPDDIAQIRNYSQLAKVLGSHSCKSNKRVKSAKSCTDINQSLTLDAGNLVCGRLSAPQSFPLKQQQAFPIKHYSSDSFALLKTVKRIGSNEPQRKEYLHHQAQSDEGTQTDLDLLIDSVKYIDDAWLGEATAACEEIDKVLFSEI</sequence>